<reference evidence="1" key="2">
    <citation type="submission" date="2023-04" db="EMBL/GenBank/DDBJ databases">
        <authorList>
            <person name="Bu L."/>
            <person name="Lu L."/>
            <person name="Laidemitt M.R."/>
            <person name="Zhang S.M."/>
            <person name="Mutuku M."/>
            <person name="Mkoji G."/>
            <person name="Steinauer M."/>
            <person name="Loker E.S."/>
        </authorList>
    </citation>
    <scope>NUCLEOTIDE SEQUENCE</scope>
    <source>
        <strain evidence="1">KasaAsao</strain>
        <tissue evidence="1">Whole Snail</tissue>
    </source>
</reference>
<reference evidence="1" key="1">
    <citation type="journal article" date="2023" name="PLoS Negl. Trop. Dis.">
        <title>A genome sequence for Biomphalaria pfeifferi, the major vector snail for the human-infecting parasite Schistosoma mansoni.</title>
        <authorList>
            <person name="Bu L."/>
            <person name="Lu L."/>
            <person name="Laidemitt M.R."/>
            <person name="Zhang S.M."/>
            <person name="Mutuku M."/>
            <person name="Mkoji G."/>
            <person name="Steinauer M."/>
            <person name="Loker E.S."/>
        </authorList>
    </citation>
    <scope>NUCLEOTIDE SEQUENCE</scope>
    <source>
        <strain evidence="1">KasaAsao</strain>
    </source>
</reference>
<keyword evidence="2" id="KW-1185">Reference proteome</keyword>
<proteinExistence type="predicted"/>
<evidence type="ECO:0000313" key="1">
    <source>
        <dbReference type="EMBL" id="KAK0054243.1"/>
    </source>
</evidence>
<evidence type="ECO:0000313" key="2">
    <source>
        <dbReference type="Proteomes" id="UP001233172"/>
    </source>
</evidence>
<gene>
    <name evidence="1" type="ORF">Bpfe_016307</name>
</gene>
<dbReference type="AlphaFoldDB" id="A0AAD8F875"/>
<dbReference type="Proteomes" id="UP001233172">
    <property type="component" value="Unassembled WGS sequence"/>
</dbReference>
<comment type="caution">
    <text evidence="1">The sequence shown here is derived from an EMBL/GenBank/DDBJ whole genome shotgun (WGS) entry which is preliminary data.</text>
</comment>
<sequence length="84" mass="9882">MNLKQVTTLKYSPTIVEKNTCRHIWAMKTELALSNPSTPNETVDMDHSNYSSSWFFRKRHAYDNAILCNDSRMTYFGFPQTIMR</sequence>
<dbReference type="EMBL" id="JASAOG010000079">
    <property type="protein sequence ID" value="KAK0054243.1"/>
    <property type="molecule type" value="Genomic_DNA"/>
</dbReference>
<accession>A0AAD8F875</accession>
<name>A0AAD8F875_BIOPF</name>
<protein>
    <submittedName>
        <fullName evidence="1">Lachesin-like X2</fullName>
    </submittedName>
</protein>
<organism evidence="1 2">
    <name type="scientific">Biomphalaria pfeifferi</name>
    <name type="common">Bloodfluke planorb</name>
    <name type="synonym">Freshwater snail</name>
    <dbReference type="NCBI Taxonomy" id="112525"/>
    <lineage>
        <taxon>Eukaryota</taxon>
        <taxon>Metazoa</taxon>
        <taxon>Spiralia</taxon>
        <taxon>Lophotrochozoa</taxon>
        <taxon>Mollusca</taxon>
        <taxon>Gastropoda</taxon>
        <taxon>Heterobranchia</taxon>
        <taxon>Euthyneura</taxon>
        <taxon>Panpulmonata</taxon>
        <taxon>Hygrophila</taxon>
        <taxon>Lymnaeoidea</taxon>
        <taxon>Planorbidae</taxon>
        <taxon>Biomphalaria</taxon>
    </lineage>
</organism>